<dbReference type="Gene3D" id="3.40.630.30">
    <property type="match status" value="1"/>
</dbReference>
<gene>
    <name evidence="2" type="ORF">SAMN02799615_00092</name>
</gene>
<dbReference type="CDD" id="cd04301">
    <property type="entry name" value="NAT_SF"/>
    <property type="match status" value="1"/>
</dbReference>
<evidence type="ECO:0000313" key="2">
    <source>
        <dbReference type="EMBL" id="SFE01343.1"/>
    </source>
</evidence>
<dbReference type="PROSITE" id="PS51186">
    <property type="entry name" value="GNAT"/>
    <property type="match status" value="1"/>
</dbReference>
<dbReference type="InterPro" id="IPR016181">
    <property type="entry name" value="Acyl_CoA_acyltransferase"/>
</dbReference>
<evidence type="ECO:0000259" key="1">
    <source>
        <dbReference type="PROSITE" id="PS51186"/>
    </source>
</evidence>
<dbReference type="SUPFAM" id="SSF55729">
    <property type="entry name" value="Acyl-CoA N-acyltransferases (Nat)"/>
    <property type="match status" value="1"/>
</dbReference>
<dbReference type="InterPro" id="IPR000182">
    <property type="entry name" value="GNAT_dom"/>
</dbReference>
<keyword evidence="2" id="KW-0808">Transferase</keyword>
<dbReference type="AlphaFoldDB" id="A0A1I1X6K6"/>
<evidence type="ECO:0000313" key="3">
    <source>
        <dbReference type="Proteomes" id="UP000199477"/>
    </source>
</evidence>
<dbReference type="Pfam" id="PF00583">
    <property type="entry name" value="Acetyltransf_1"/>
    <property type="match status" value="1"/>
</dbReference>
<protein>
    <submittedName>
        <fullName evidence="2">Acetyltransferase (GNAT) family protein</fullName>
    </submittedName>
</protein>
<dbReference type="EMBL" id="FONH01000001">
    <property type="protein sequence ID" value="SFE01343.1"/>
    <property type="molecule type" value="Genomic_DNA"/>
</dbReference>
<name>A0A1I1X6K6_9GAMM</name>
<dbReference type="RefSeq" id="WP_026634151.1">
    <property type="nucleotide sequence ID" value="NZ_FONH01000001.1"/>
</dbReference>
<feature type="domain" description="N-acetyltransferase" evidence="1">
    <location>
        <begin position="35"/>
        <end position="190"/>
    </location>
</feature>
<dbReference type="Proteomes" id="UP000199477">
    <property type="component" value="Unassembled WGS sequence"/>
</dbReference>
<reference evidence="3" key="1">
    <citation type="submission" date="2016-10" db="EMBL/GenBank/DDBJ databases">
        <authorList>
            <person name="Varghese N."/>
            <person name="Submissions S."/>
        </authorList>
    </citation>
    <scope>NUCLEOTIDE SEQUENCE [LARGE SCALE GENOMIC DNA]</scope>
    <source>
        <strain evidence="3">UNC178MFTsu3.1</strain>
    </source>
</reference>
<sequence>MTTSAPQPAKGSFENFPHLLTGTHWIEHLRDGRPVLIRPLRAEDREREEDFIRRLSPTARRYRFLGDFRQASPALVDQLMQVDFPRQVAFVALLHEDGKLREIGVSRYAATSEERQCECAVTVADDWQNKGLGVLLMRHLIDVARGNGFKRMFSIDEASNQNMHHLADFLGFRRELSPDDPARVVHTLDL</sequence>
<accession>A0A1I1X6K6</accession>
<dbReference type="STRING" id="500610.SAMN02799615_00092"/>
<keyword evidence="3" id="KW-1185">Reference proteome</keyword>
<organism evidence="2 3">
    <name type="scientific">Dyella marensis</name>
    <dbReference type="NCBI Taxonomy" id="500610"/>
    <lineage>
        <taxon>Bacteria</taxon>
        <taxon>Pseudomonadati</taxon>
        <taxon>Pseudomonadota</taxon>
        <taxon>Gammaproteobacteria</taxon>
        <taxon>Lysobacterales</taxon>
        <taxon>Rhodanobacteraceae</taxon>
        <taxon>Dyella</taxon>
    </lineage>
</organism>
<dbReference type="GO" id="GO:0016747">
    <property type="term" value="F:acyltransferase activity, transferring groups other than amino-acyl groups"/>
    <property type="evidence" value="ECO:0007669"/>
    <property type="project" value="InterPro"/>
</dbReference>
<proteinExistence type="predicted"/>